<gene>
    <name evidence="1" type="ORF">BU23DRAFT_507545</name>
</gene>
<proteinExistence type="predicted"/>
<dbReference type="AlphaFoldDB" id="A0A6A5V6W9"/>
<dbReference type="OrthoDB" id="3437405at2759"/>
<evidence type="ECO:0000313" key="2">
    <source>
        <dbReference type="Proteomes" id="UP000800036"/>
    </source>
</evidence>
<dbReference type="Proteomes" id="UP000800036">
    <property type="component" value="Unassembled WGS sequence"/>
</dbReference>
<name>A0A6A5V6W9_9PLEO</name>
<sequence length="640" mass="74111">MKYLTGDHGTWDHDKLNKLIYNDCLLPPETWAGFADYAAGGMRPDGGKPSFPLMTAEEIKLTEIPYNIWAPEPYNTLGYSCMEKVMPIYLHDDTGSADSPWAWTPARLHVLRAKMWHGMVPISRERWLDKKLDDPKNYRMFFEIVQDILAIFVWLNQEVTLGRMRQGFNKIVGAHVEFERAANLRREQMGEKEKLNLAGMWAEYYQSIISTMCNRTYQWLVDRVDEVQTRAFMEYTVALEKAGDDPEAIGLAGQAFIECVQDLNIIITRADQVLAVPMIGFEGYKASNSLFDQSLAVRENMWAKMAETKDWSYLTKVFDARDNDSPENLKPMKIQDYVDEMKNGPKPAPPRFRDFEAFIGFHHEGKRNRAEIRKAFCGETKPLGEEYWITVLKERNEFYLKNGKERETWNHKWGFVCYRLTYDQSDEEWANFKNKFEADVFRSGKWIEGYDTIADKAGMEYIDGRDVGIPKDDIEAAKKHFKSTYTVLPTLGRLWTSDFLVIDRQCYDSHIKPLHKDIRPPLPYEPCFGDLGGYVRLIDTMTDKYAPDFIETIAPGYTGNMRVLSSLLLEEMYPLLATQALRPTGLWPLARLHPSEVYVGHTVPAQEGWWEWNRISKAASLGSFFEHLRGRQVEMPGKQE</sequence>
<evidence type="ECO:0000313" key="1">
    <source>
        <dbReference type="EMBL" id="KAF1972824.1"/>
    </source>
</evidence>
<organism evidence="1 2">
    <name type="scientific">Bimuria novae-zelandiae CBS 107.79</name>
    <dbReference type="NCBI Taxonomy" id="1447943"/>
    <lineage>
        <taxon>Eukaryota</taxon>
        <taxon>Fungi</taxon>
        <taxon>Dikarya</taxon>
        <taxon>Ascomycota</taxon>
        <taxon>Pezizomycotina</taxon>
        <taxon>Dothideomycetes</taxon>
        <taxon>Pleosporomycetidae</taxon>
        <taxon>Pleosporales</taxon>
        <taxon>Massarineae</taxon>
        <taxon>Didymosphaeriaceae</taxon>
        <taxon>Bimuria</taxon>
    </lineage>
</organism>
<keyword evidence="2" id="KW-1185">Reference proteome</keyword>
<reference evidence="1" key="1">
    <citation type="journal article" date="2020" name="Stud. Mycol.">
        <title>101 Dothideomycetes genomes: a test case for predicting lifestyles and emergence of pathogens.</title>
        <authorList>
            <person name="Haridas S."/>
            <person name="Albert R."/>
            <person name="Binder M."/>
            <person name="Bloem J."/>
            <person name="Labutti K."/>
            <person name="Salamov A."/>
            <person name="Andreopoulos B."/>
            <person name="Baker S."/>
            <person name="Barry K."/>
            <person name="Bills G."/>
            <person name="Bluhm B."/>
            <person name="Cannon C."/>
            <person name="Castanera R."/>
            <person name="Culley D."/>
            <person name="Daum C."/>
            <person name="Ezra D."/>
            <person name="Gonzalez J."/>
            <person name="Henrissat B."/>
            <person name="Kuo A."/>
            <person name="Liang C."/>
            <person name="Lipzen A."/>
            <person name="Lutzoni F."/>
            <person name="Magnuson J."/>
            <person name="Mondo S."/>
            <person name="Nolan M."/>
            <person name="Ohm R."/>
            <person name="Pangilinan J."/>
            <person name="Park H.-J."/>
            <person name="Ramirez L."/>
            <person name="Alfaro M."/>
            <person name="Sun H."/>
            <person name="Tritt A."/>
            <person name="Yoshinaga Y."/>
            <person name="Zwiers L.-H."/>
            <person name="Turgeon B."/>
            <person name="Goodwin S."/>
            <person name="Spatafora J."/>
            <person name="Crous P."/>
            <person name="Grigoriev I."/>
        </authorList>
    </citation>
    <scope>NUCLEOTIDE SEQUENCE</scope>
    <source>
        <strain evidence="1">CBS 107.79</strain>
    </source>
</reference>
<protein>
    <submittedName>
        <fullName evidence="1">Uncharacterized protein</fullName>
    </submittedName>
</protein>
<dbReference type="EMBL" id="ML976684">
    <property type="protein sequence ID" value="KAF1972824.1"/>
    <property type="molecule type" value="Genomic_DNA"/>
</dbReference>
<accession>A0A6A5V6W9</accession>